<gene>
    <name evidence="1" type="ORF">EKH80_00150</name>
</gene>
<dbReference type="CDD" id="cd02440">
    <property type="entry name" value="AdoMet_MTases"/>
    <property type="match status" value="1"/>
</dbReference>
<dbReference type="Pfam" id="PF13489">
    <property type="entry name" value="Methyltransf_23"/>
    <property type="match status" value="1"/>
</dbReference>
<dbReference type="SUPFAM" id="SSF53335">
    <property type="entry name" value="S-adenosyl-L-methionine-dependent methyltransferases"/>
    <property type="match status" value="1"/>
</dbReference>
<dbReference type="OrthoDB" id="932345at2"/>
<keyword evidence="2" id="KW-1185">Reference proteome</keyword>
<sequence length="276" mass="31201">MYPRSLLRNVTKGIFHRAFPSNTPTTEKPVCNICGFRLIATPEVLSEREMRSCAICGSTLRFRAIVAALQSELDDDGRVRVLARIPKRKHVKGIGMSDTGVYAYFLRRKFDYLNTFYHIEPKLDICSPARHYLGQFDFIVSSDVLEHVDGPTGRALGNLRALLKTGGILALTVPYGFHETTIEHYPDLYEYRIEGEGANRILVNVTEDGREQRFTHLCFHGGDGSTLELRIYAYGDLVRQLGEAGFTDIRLHDADYPEWGIIHRHKFGLPITAKAA</sequence>
<dbReference type="InterPro" id="IPR029063">
    <property type="entry name" value="SAM-dependent_MTases_sf"/>
</dbReference>
<keyword evidence="1" id="KW-0489">Methyltransferase</keyword>
<dbReference type="RefSeq" id="WP_126682713.1">
    <property type="nucleotide sequence ID" value="NZ_RYYV01000001.1"/>
</dbReference>
<dbReference type="Gene3D" id="3.40.50.150">
    <property type="entry name" value="Vaccinia Virus protein VP39"/>
    <property type="match status" value="1"/>
</dbReference>
<reference evidence="1 2" key="1">
    <citation type="submission" date="2018-12" db="EMBL/GenBank/DDBJ databases">
        <title>Dyella dinghuensis sp. nov. DHOA06 and Dyella choica sp. nov. 4M-K27, isolated from forest soil.</title>
        <authorList>
            <person name="Qiu L.-H."/>
            <person name="Gao Z.-H."/>
        </authorList>
    </citation>
    <scope>NUCLEOTIDE SEQUENCE [LARGE SCALE GENOMIC DNA]</scope>
    <source>
        <strain evidence="1 2">4M-K27</strain>
    </source>
</reference>
<dbReference type="AlphaFoldDB" id="A0A432MA94"/>
<dbReference type="EMBL" id="RYYV01000001">
    <property type="protein sequence ID" value="RUL79660.1"/>
    <property type="molecule type" value="Genomic_DNA"/>
</dbReference>
<comment type="caution">
    <text evidence="1">The sequence shown here is derived from an EMBL/GenBank/DDBJ whole genome shotgun (WGS) entry which is preliminary data.</text>
</comment>
<accession>A0A432MA94</accession>
<dbReference type="GO" id="GO:0032259">
    <property type="term" value="P:methylation"/>
    <property type="evidence" value="ECO:0007669"/>
    <property type="project" value="UniProtKB-KW"/>
</dbReference>
<name>A0A432MA94_9GAMM</name>
<proteinExistence type="predicted"/>
<organism evidence="1 2">
    <name type="scientific">Dyella choica</name>
    <dbReference type="NCBI Taxonomy" id="1927959"/>
    <lineage>
        <taxon>Bacteria</taxon>
        <taxon>Pseudomonadati</taxon>
        <taxon>Pseudomonadota</taxon>
        <taxon>Gammaproteobacteria</taxon>
        <taxon>Lysobacterales</taxon>
        <taxon>Rhodanobacteraceae</taxon>
        <taxon>Dyella</taxon>
    </lineage>
</organism>
<protein>
    <submittedName>
        <fullName evidence="1">Methyltransferase domain-containing protein</fullName>
    </submittedName>
</protein>
<keyword evidence="1" id="KW-0808">Transferase</keyword>
<dbReference type="GO" id="GO:0008168">
    <property type="term" value="F:methyltransferase activity"/>
    <property type="evidence" value="ECO:0007669"/>
    <property type="project" value="UniProtKB-KW"/>
</dbReference>
<evidence type="ECO:0000313" key="1">
    <source>
        <dbReference type="EMBL" id="RUL79660.1"/>
    </source>
</evidence>
<dbReference type="Proteomes" id="UP000274358">
    <property type="component" value="Unassembled WGS sequence"/>
</dbReference>
<evidence type="ECO:0000313" key="2">
    <source>
        <dbReference type="Proteomes" id="UP000274358"/>
    </source>
</evidence>